<name>A0A9X2VUI5_9PSEU</name>
<proteinExistence type="predicted"/>
<comment type="caution">
    <text evidence="1">The sequence shown here is derived from an EMBL/GenBank/DDBJ whole genome shotgun (WGS) entry which is preliminary data.</text>
</comment>
<dbReference type="AlphaFoldDB" id="A0A9X2VUI5"/>
<dbReference type="Proteomes" id="UP001141259">
    <property type="component" value="Unassembled WGS sequence"/>
</dbReference>
<organism evidence="1 2">
    <name type="scientific">Umezawaea endophytica</name>
    <dbReference type="NCBI Taxonomy" id="1654476"/>
    <lineage>
        <taxon>Bacteria</taxon>
        <taxon>Bacillati</taxon>
        <taxon>Actinomycetota</taxon>
        <taxon>Actinomycetes</taxon>
        <taxon>Pseudonocardiales</taxon>
        <taxon>Pseudonocardiaceae</taxon>
        <taxon>Umezawaea</taxon>
    </lineage>
</organism>
<gene>
    <name evidence="1" type="ORF">NZH93_40410</name>
</gene>
<protein>
    <submittedName>
        <fullName evidence="1">Uncharacterized protein</fullName>
    </submittedName>
</protein>
<dbReference type="EMBL" id="JANYMP010000029">
    <property type="protein sequence ID" value="MCS7483145.1"/>
    <property type="molecule type" value="Genomic_DNA"/>
</dbReference>
<accession>A0A9X2VUI5</accession>
<dbReference type="RefSeq" id="WP_259628605.1">
    <property type="nucleotide sequence ID" value="NZ_JANYMP010000029.1"/>
</dbReference>
<evidence type="ECO:0000313" key="1">
    <source>
        <dbReference type="EMBL" id="MCS7483145.1"/>
    </source>
</evidence>
<reference evidence="1" key="1">
    <citation type="submission" date="2022-08" db="EMBL/GenBank/DDBJ databases">
        <authorList>
            <person name="Tistechok S."/>
            <person name="Samborskyy M."/>
            <person name="Roman I."/>
        </authorList>
    </citation>
    <scope>NUCLEOTIDE SEQUENCE</scope>
    <source>
        <strain evidence="1">DSM 103496</strain>
    </source>
</reference>
<evidence type="ECO:0000313" key="2">
    <source>
        <dbReference type="Proteomes" id="UP001141259"/>
    </source>
</evidence>
<sequence length="239" mass="25716">MLADWVPSDHLLVTMDADARERTQGGVAELCHRRAIPDTVVANILLGTRPIGETRAARVLHDAARTCTEEGNTAIATRLLGRALQEPATGSLASRILFDLGEVELATVPFASDRHFARVIAAPADRETDVLRVRAADLALSRGDQALVSRLTGEVRRREDMSPGARGTLLALHWLSQDWMGEVPDGSSCADSAILLYARGLVRLSSGDAESPAGATDLRNAHGMWSRTWYGTTVGGARR</sequence>
<keyword evidence="2" id="KW-1185">Reference proteome</keyword>